<dbReference type="GO" id="GO:0016592">
    <property type="term" value="C:mediator complex"/>
    <property type="evidence" value="ECO:0000318"/>
    <property type="project" value="GO_Central"/>
</dbReference>
<keyword evidence="6" id="KW-1185">Reference proteome</keyword>
<proteinExistence type="inferred from homology"/>
<evidence type="ECO:0000313" key="5">
    <source>
        <dbReference type="EnsemblPlants" id="Solyc12g021195.1.1"/>
    </source>
</evidence>
<name>A0A3Q7J6W2_SOLLC</name>
<dbReference type="Pfam" id="PF08612">
    <property type="entry name" value="Med20"/>
    <property type="match status" value="1"/>
</dbReference>
<organism evidence="5">
    <name type="scientific">Solanum lycopersicum</name>
    <name type="common">Tomato</name>
    <name type="synonym">Lycopersicon esculentum</name>
    <dbReference type="NCBI Taxonomy" id="4081"/>
    <lineage>
        <taxon>Eukaryota</taxon>
        <taxon>Viridiplantae</taxon>
        <taxon>Streptophyta</taxon>
        <taxon>Embryophyta</taxon>
        <taxon>Tracheophyta</taxon>
        <taxon>Spermatophyta</taxon>
        <taxon>Magnoliopsida</taxon>
        <taxon>eudicotyledons</taxon>
        <taxon>Gunneridae</taxon>
        <taxon>Pentapetalae</taxon>
        <taxon>asterids</taxon>
        <taxon>lamiids</taxon>
        <taxon>Solanales</taxon>
        <taxon>Solanaceae</taxon>
        <taxon>Solanoideae</taxon>
        <taxon>Solaneae</taxon>
        <taxon>Solanum</taxon>
        <taxon>Solanum subgen. Lycopersicon</taxon>
    </lineage>
</organism>
<dbReference type="PANTHER" id="PTHR12465:SF4">
    <property type="entry name" value="MEDIATOR OF RNA POLYMERASE II TRANSCRIPTION SUBUNIT 20"/>
    <property type="match status" value="1"/>
</dbReference>
<evidence type="ECO:0000256" key="2">
    <source>
        <dbReference type="ARBA" id="ARBA00010743"/>
    </source>
</evidence>
<dbReference type="InterPro" id="IPR013921">
    <property type="entry name" value="Mediator_Med20"/>
</dbReference>
<dbReference type="Proteomes" id="UP000004994">
    <property type="component" value="Chromosome 12"/>
</dbReference>
<dbReference type="STRING" id="4081.A0A3Q7J6W2"/>
<dbReference type="AlphaFoldDB" id="A0A3Q7J6W2"/>
<comment type="subunit">
    <text evidence="4">Component of the Mediator complex.</text>
</comment>
<evidence type="ECO:0000256" key="3">
    <source>
        <dbReference type="ARBA" id="ARBA00023242"/>
    </source>
</evidence>
<sequence>METLFYFLRIRLNFFICVHIQDLINFPLILGASLHEQPNKLYMTLNRKRLVVEAQSLMQKIMENLLSYRMKVAIHCKEYSNTIPINSENLREIVMEMEYLPISSWETSHMIMSDFFKIWKETLGKKIITGLFYAC</sequence>
<protein>
    <recommendedName>
        <fullName evidence="4">Mediator of RNA polymerase II transcription subunit 20</fullName>
    </recommendedName>
    <alternativeName>
        <fullName evidence="4">Mediator complex subunit 20</fullName>
    </alternativeName>
</protein>
<dbReference type="PANTHER" id="PTHR12465">
    <property type="entry name" value="UBIQUITIN SPECIFIC PROTEASE HOMOLOG 49"/>
    <property type="match status" value="1"/>
</dbReference>
<dbReference type="GO" id="GO:0006357">
    <property type="term" value="P:regulation of transcription by RNA polymerase II"/>
    <property type="evidence" value="ECO:0000318"/>
    <property type="project" value="GO_Central"/>
</dbReference>
<gene>
    <name evidence="4" type="primary">MED20</name>
</gene>
<dbReference type="EnsemblPlants" id="Solyc12g021195.1.1">
    <property type="protein sequence ID" value="Solyc12g021195.1.1"/>
    <property type="gene ID" value="Solyc12g021195.1"/>
</dbReference>
<keyword evidence="4" id="KW-0804">Transcription</keyword>
<keyword evidence="4" id="KW-0010">Activator</keyword>
<dbReference type="GO" id="GO:0003713">
    <property type="term" value="F:transcription coactivator activity"/>
    <property type="evidence" value="ECO:0000318"/>
    <property type="project" value="GO_Central"/>
</dbReference>
<dbReference type="InParanoid" id="A0A3Q7J6W2"/>
<keyword evidence="4" id="KW-0805">Transcription regulation</keyword>
<comment type="similarity">
    <text evidence="2 4">Belongs to the Mediator complex subunit 20 family.</text>
</comment>
<keyword evidence="3 4" id="KW-0539">Nucleus</keyword>
<evidence type="ECO:0000313" key="6">
    <source>
        <dbReference type="Proteomes" id="UP000004994"/>
    </source>
</evidence>
<reference evidence="5" key="1">
    <citation type="journal article" date="2012" name="Nature">
        <title>The tomato genome sequence provides insights into fleshy fruit evolution.</title>
        <authorList>
            <consortium name="Tomato Genome Consortium"/>
        </authorList>
    </citation>
    <scope>NUCLEOTIDE SEQUENCE [LARGE SCALE GENOMIC DNA]</scope>
    <source>
        <strain evidence="5">cv. Heinz 1706</strain>
    </source>
</reference>
<dbReference type="Gramene" id="Solyc12g021195.1.1">
    <property type="protein sequence ID" value="Solyc12g021195.1.1"/>
    <property type="gene ID" value="Solyc12g021195.1"/>
</dbReference>
<accession>A0A3Q7J6W2</accession>
<evidence type="ECO:0000256" key="4">
    <source>
        <dbReference type="RuleBase" id="RU364152"/>
    </source>
</evidence>
<reference evidence="5" key="2">
    <citation type="submission" date="2019-01" db="UniProtKB">
        <authorList>
            <consortium name="EnsemblPlants"/>
        </authorList>
    </citation>
    <scope>IDENTIFICATION</scope>
    <source>
        <strain evidence="5">cv. Heinz 1706</strain>
    </source>
</reference>
<comment type="subcellular location">
    <subcellularLocation>
        <location evidence="1 4">Nucleus</location>
    </subcellularLocation>
</comment>
<evidence type="ECO:0000256" key="1">
    <source>
        <dbReference type="ARBA" id="ARBA00004123"/>
    </source>
</evidence>
<comment type="function">
    <text evidence="4">Component of the Mediator complex, a coactivator involved in the regulated transcription of nearly all RNA polymerase II-dependent genes. Mediator functions as a bridge to convey information from gene-specific regulatory proteins to the basal RNA polymerase II transcription machinery. Mediator is recruited to promoters by direct interactions with regulatory proteins and serves as a scaffold for the assembly of a functional preinitiation complex with RNA polymerase II and the general transcription factors.</text>
</comment>